<dbReference type="GO" id="GO:0005634">
    <property type="term" value="C:nucleus"/>
    <property type="evidence" value="ECO:0007669"/>
    <property type="project" value="UniProtKB-SubCell"/>
</dbReference>
<dbReference type="Pfam" id="PF04082">
    <property type="entry name" value="Fungal_trans"/>
    <property type="match status" value="1"/>
</dbReference>
<evidence type="ECO:0000313" key="7">
    <source>
        <dbReference type="Proteomes" id="UP000308199"/>
    </source>
</evidence>
<feature type="region of interest" description="Disordered" evidence="4">
    <location>
        <begin position="227"/>
        <end position="257"/>
    </location>
</feature>
<evidence type="ECO:0000256" key="3">
    <source>
        <dbReference type="SAM" id="Coils"/>
    </source>
</evidence>
<dbReference type="AlphaFoldDB" id="A0A4V3XD91"/>
<dbReference type="OrthoDB" id="424974at2759"/>
<dbReference type="InterPro" id="IPR007219">
    <property type="entry name" value="XnlR_reg_dom"/>
</dbReference>
<dbReference type="GO" id="GO:0003677">
    <property type="term" value="F:DNA binding"/>
    <property type="evidence" value="ECO:0007669"/>
    <property type="project" value="InterPro"/>
</dbReference>
<feature type="compositionally biased region" description="Low complexity" evidence="4">
    <location>
        <begin position="786"/>
        <end position="795"/>
    </location>
</feature>
<comment type="caution">
    <text evidence="6">The sequence shown here is derived from an EMBL/GenBank/DDBJ whole genome shotgun (WGS) entry which is preliminary data.</text>
</comment>
<keyword evidence="7" id="KW-1185">Reference proteome</keyword>
<keyword evidence="2" id="KW-0539">Nucleus</keyword>
<feature type="compositionally biased region" description="Polar residues" evidence="4">
    <location>
        <begin position="227"/>
        <end position="246"/>
    </location>
</feature>
<evidence type="ECO:0000256" key="1">
    <source>
        <dbReference type="ARBA" id="ARBA00004123"/>
    </source>
</evidence>
<protein>
    <recommendedName>
        <fullName evidence="5">Xylanolytic transcriptional activator regulatory domain-containing protein</fullName>
    </recommendedName>
</protein>
<evidence type="ECO:0000256" key="4">
    <source>
        <dbReference type="SAM" id="MobiDB-lite"/>
    </source>
</evidence>
<organism evidence="6 7">
    <name type="scientific">Phellinidium pouzarii</name>
    <dbReference type="NCBI Taxonomy" id="167371"/>
    <lineage>
        <taxon>Eukaryota</taxon>
        <taxon>Fungi</taxon>
        <taxon>Dikarya</taxon>
        <taxon>Basidiomycota</taxon>
        <taxon>Agaricomycotina</taxon>
        <taxon>Agaricomycetes</taxon>
        <taxon>Hymenochaetales</taxon>
        <taxon>Hymenochaetaceae</taxon>
        <taxon>Phellinidium</taxon>
    </lineage>
</organism>
<feature type="region of interest" description="Disordered" evidence="4">
    <location>
        <begin position="733"/>
        <end position="823"/>
    </location>
</feature>
<dbReference type="GO" id="GO:0008270">
    <property type="term" value="F:zinc ion binding"/>
    <property type="evidence" value="ECO:0007669"/>
    <property type="project" value="InterPro"/>
</dbReference>
<dbReference type="PANTHER" id="PTHR31001">
    <property type="entry name" value="UNCHARACTERIZED TRANSCRIPTIONAL REGULATORY PROTEIN"/>
    <property type="match status" value="1"/>
</dbReference>
<gene>
    <name evidence="6" type="ORF">EW145_g2474</name>
</gene>
<reference evidence="6 7" key="1">
    <citation type="submission" date="2019-02" db="EMBL/GenBank/DDBJ databases">
        <title>Genome sequencing of the rare red list fungi Phellinidium pouzarii.</title>
        <authorList>
            <person name="Buettner E."/>
            <person name="Kellner H."/>
        </authorList>
    </citation>
    <scope>NUCLEOTIDE SEQUENCE [LARGE SCALE GENOMIC DNA]</scope>
    <source>
        <strain evidence="6 7">DSM 108285</strain>
    </source>
</reference>
<evidence type="ECO:0000256" key="2">
    <source>
        <dbReference type="ARBA" id="ARBA00023242"/>
    </source>
</evidence>
<feature type="domain" description="Xylanolytic transcriptional activator regulatory" evidence="5">
    <location>
        <begin position="254"/>
        <end position="407"/>
    </location>
</feature>
<feature type="region of interest" description="Disordered" evidence="4">
    <location>
        <begin position="694"/>
        <end position="713"/>
    </location>
</feature>
<evidence type="ECO:0000313" key="6">
    <source>
        <dbReference type="EMBL" id="THH08783.1"/>
    </source>
</evidence>
<dbReference type="CDD" id="cd12148">
    <property type="entry name" value="fungal_TF_MHR"/>
    <property type="match status" value="1"/>
</dbReference>
<dbReference type="GO" id="GO:0006351">
    <property type="term" value="P:DNA-templated transcription"/>
    <property type="evidence" value="ECO:0007669"/>
    <property type="project" value="InterPro"/>
</dbReference>
<evidence type="ECO:0000259" key="5">
    <source>
        <dbReference type="Pfam" id="PF04082"/>
    </source>
</evidence>
<accession>A0A4V3XD91</accession>
<keyword evidence="3" id="KW-0175">Coiled coil</keyword>
<dbReference type="Proteomes" id="UP000308199">
    <property type="component" value="Unassembled WGS sequence"/>
</dbReference>
<sequence length="920" mass="101548">MRQDHPLQLVYEKGMSDHLSERHVFADTEKLHRQLSELKNRVTQLEDALQIAHASMSAEQHPLLSEDLLEIKSRGGTPPGSADDIDKGIEKDELDKDILNSFGELAISNHKEDLCLTGAEQILLASHCEIPLTCEIDVPADETTISSLLSSDIGYLSKTFPFTPLLLSVDEIQDAIEDMLPSYERASALAEAYLENVSWFFRPVNREQIMEELIPAVYKNWHKTSLSAKPDSTPSPSVASTSNSPAETDYDDSPRQPRTDPHVLALLLTVFAAGAVADLTLPPYNDEAHLYHHLSRAALSLKSLFDGTTLFTVQAVMLVGTYDLFSCRKDSLEGTYKMLSFGISLASSIGLHRDPARGKYSSKMTQRRREVFWEVYSIDLWKSFGCGRPTIFYPSIVDCEFPQDQDATIDEDGIEIPSVWRWRHRFVKEVVSDVVQKLNSVQALKYSEMLALDQKIRDFGPRDLYKRFAGVAKSNFHGFGVMPYLYRYMVIVLTDNALMLLHRNFFARAILENPVNPMRSSFAPSFLSAYRSATSMLCVVRGEYDNIAHLMLRVWPIWAHALTASVILGSVAALGRTSALAPQAFVEFNLSIELFAKAQMHPVVKSGLPILLRLRNKAYRMLSPHGGIIANPVYGYQNSFLVPGPAGKAKEKEFNVIGGMGRLLRKSLEGGFAYMPTRPSDVIGAMAPMRVPPVSHSTISSTSVALPPSSDVSLSPGGTNMSVFASLPTTETSVFASRRVSGSPSREQERDPDTEINTTTNLYRFDDAGKSVKSPIPFSAGMEGVSSSGASAPSDSSDKQSKPNPGHVHGYTHDPNSPTVMSRLSLDSDMDYSYAGRSGSGPESDAQMEGQMYAPADPYSLSAMSPSTVFNTDFDVSYDMRSATGEESLLPLLPQDMEAWRTLLQDPRLFIGLANEENPV</sequence>
<dbReference type="InterPro" id="IPR050613">
    <property type="entry name" value="Sec_Metabolite_Reg"/>
</dbReference>
<feature type="coiled-coil region" evidence="3">
    <location>
        <begin position="28"/>
        <end position="55"/>
    </location>
</feature>
<comment type="subcellular location">
    <subcellularLocation>
        <location evidence="1">Nucleus</location>
    </subcellularLocation>
</comment>
<name>A0A4V3XD91_9AGAM</name>
<dbReference type="EMBL" id="SGPK01000087">
    <property type="protein sequence ID" value="THH08783.1"/>
    <property type="molecule type" value="Genomic_DNA"/>
</dbReference>
<proteinExistence type="predicted"/>
<feature type="compositionally biased region" description="Polar residues" evidence="4">
    <location>
        <begin position="733"/>
        <end position="745"/>
    </location>
</feature>
<feature type="compositionally biased region" description="Polar residues" evidence="4">
    <location>
        <begin position="695"/>
        <end position="713"/>
    </location>
</feature>